<dbReference type="AlphaFoldDB" id="A0A2N5UL30"/>
<dbReference type="Proteomes" id="UP000235392">
    <property type="component" value="Unassembled WGS sequence"/>
</dbReference>
<dbReference type="SUPFAM" id="SSF47823">
    <property type="entry name" value="lambda integrase-like, N-terminal domain"/>
    <property type="match status" value="1"/>
</dbReference>
<dbReference type="InterPro" id="IPR010998">
    <property type="entry name" value="Integrase_recombinase_N"/>
</dbReference>
<dbReference type="EMBL" id="PGCI01000128">
    <property type="protein sequence ID" value="PLW38452.1"/>
    <property type="molecule type" value="Genomic_DNA"/>
</dbReference>
<feature type="region of interest" description="Disordered" evidence="2">
    <location>
        <begin position="512"/>
        <end position="535"/>
    </location>
</feature>
<keyword evidence="1" id="KW-0238">DNA-binding</keyword>
<reference evidence="3 4" key="1">
    <citation type="submission" date="2017-11" db="EMBL/GenBank/DDBJ databases">
        <title>De novo assembly and phasing of dikaryotic genomes from two isolates of Puccinia coronata f. sp. avenae, the causal agent of oat crown rust.</title>
        <authorList>
            <person name="Miller M.E."/>
            <person name="Zhang Y."/>
            <person name="Omidvar V."/>
            <person name="Sperschneider J."/>
            <person name="Schwessinger B."/>
            <person name="Raley C."/>
            <person name="Palmer J.M."/>
            <person name="Garnica D."/>
            <person name="Upadhyaya N."/>
            <person name="Rathjen J."/>
            <person name="Taylor J.M."/>
            <person name="Park R.F."/>
            <person name="Dodds P.N."/>
            <person name="Hirsch C.D."/>
            <person name="Kianian S.F."/>
            <person name="Figueroa M."/>
        </authorList>
    </citation>
    <scope>NUCLEOTIDE SEQUENCE [LARGE SCALE GENOMIC DNA]</scope>
    <source>
        <strain evidence="3">12SD80</strain>
    </source>
</reference>
<name>A0A2N5UL30_9BASI</name>
<evidence type="ECO:0000313" key="4">
    <source>
        <dbReference type="Proteomes" id="UP000235392"/>
    </source>
</evidence>
<evidence type="ECO:0000256" key="2">
    <source>
        <dbReference type="SAM" id="MobiDB-lite"/>
    </source>
</evidence>
<organism evidence="3 4">
    <name type="scientific">Puccinia coronata f. sp. avenae</name>
    <dbReference type="NCBI Taxonomy" id="200324"/>
    <lineage>
        <taxon>Eukaryota</taxon>
        <taxon>Fungi</taxon>
        <taxon>Dikarya</taxon>
        <taxon>Basidiomycota</taxon>
        <taxon>Pucciniomycotina</taxon>
        <taxon>Pucciniomycetes</taxon>
        <taxon>Pucciniales</taxon>
        <taxon>Pucciniaceae</taxon>
        <taxon>Puccinia</taxon>
    </lineage>
</organism>
<accession>A0A2N5UL30</accession>
<feature type="region of interest" description="Disordered" evidence="2">
    <location>
        <begin position="1"/>
        <end position="47"/>
    </location>
</feature>
<dbReference type="PANTHER" id="PTHR34605">
    <property type="entry name" value="PHAGE_INTEGRASE DOMAIN-CONTAINING PROTEIN"/>
    <property type="match status" value="1"/>
</dbReference>
<comment type="caution">
    <text evidence="3">The sequence shown here is derived from an EMBL/GenBank/DDBJ whole genome shotgun (WGS) entry which is preliminary data.</text>
</comment>
<dbReference type="InterPro" id="IPR052925">
    <property type="entry name" value="Phage_Integrase-like_Recomb"/>
</dbReference>
<dbReference type="Gene3D" id="1.10.150.130">
    <property type="match status" value="1"/>
</dbReference>
<evidence type="ECO:0000313" key="3">
    <source>
        <dbReference type="EMBL" id="PLW38452.1"/>
    </source>
</evidence>
<evidence type="ECO:0008006" key="5">
    <source>
        <dbReference type="Google" id="ProtNLM"/>
    </source>
</evidence>
<dbReference type="GO" id="GO:0003677">
    <property type="term" value="F:DNA binding"/>
    <property type="evidence" value="ECO:0007669"/>
    <property type="project" value="UniProtKB-KW"/>
</dbReference>
<proteinExistence type="predicted"/>
<protein>
    <recommendedName>
        <fullName evidence="5">Core-binding (CB) domain-containing protein</fullName>
    </recommendedName>
</protein>
<evidence type="ECO:0000256" key="1">
    <source>
        <dbReference type="ARBA" id="ARBA00023125"/>
    </source>
</evidence>
<gene>
    <name evidence="3" type="ORF">PCASD_10363</name>
</gene>
<dbReference type="PANTHER" id="PTHR34605:SF3">
    <property type="entry name" value="P CELL-TYPE AGGLUTINATION PROTEIN MAP4-LIKE-RELATED"/>
    <property type="match status" value="1"/>
</dbReference>
<sequence>MHKQGVASLQPSFRRLRPAPHIPSGHLTTARPRGRAGKSGSSPDAPVLARGFNSPAGLLLVGISGRGKRSFPLSICPHRASARCSAECPANTNQNWWGSPPRLSDAIASANAAPGPLGKHMLGGWKQNTLVAYNARVKKFLKYKQLASETPFNLPATKDNIVQFCFWAGKVQDSQAAHEVTAQTISRYLFALKAWHLFHNQPFPQDALPQIVVLLCSSKWVDAFRPLKEKKGAVKVPHLLVLVDKLAKGTERDKVLSKMAIVAFWALARLAELTYHIKEGPVNPLKFLLALDIAYATSASGRRQAWLRLCYTKTGKPGVVQRIQLAKIGGLLCPFAAVHRRHLAAQTGPRNAPTMHTHTPTDSLFGLGKGKQCHNITKGKAVRRFQVVFSQAGILRLFRHSFWVTKQIDIYPVQCMPSFATATAAWASPGKNGGAHEAQASGLSIGSLAPPYLTGREITLQRADVARAEPGLPAAQSSAKLSTSAEGLRDLLKTCLPPSVLLWSLTPTRALSQQRPEGGRVLGTPHDGSKRHGDSWSSWYPRALSLGRTWLPDRRGYHSPPYVHHRDGAP</sequence>